<sequence>MSLGSSFSLADPGTPGFSYLLLFKEEYRTDASFHLKRSPLVWEVADFMEQNLFTISEDRIKPSRFDHNVQAFQVESGTPPTYPIRDWEDEDDFQERINQYNIERLRWFTVKSFIYSALHNYSDYKFM</sequence>
<accession>A0A9N9CIC8</accession>
<evidence type="ECO:0000313" key="2">
    <source>
        <dbReference type="Proteomes" id="UP000789342"/>
    </source>
</evidence>
<keyword evidence="2" id="KW-1185">Reference proteome</keyword>
<dbReference type="OrthoDB" id="2483447at2759"/>
<protein>
    <submittedName>
        <fullName evidence="1">18754_t:CDS:1</fullName>
    </submittedName>
</protein>
<name>A0A9N9CIC8_9GLOM</name>
<dbReference type="AlphaFoldDB" id="A0A9N9CIC8"/>
<dbReference type="EMBL" id="CAJVPV010006283">
    <property type="protein sequence ID" value="CAG8602780.1"/>
    <property type="molecule type" value="Genomic_DNA"/>
</dbReference>
<organism evidence="1 2">
    <name type="scientific">Acaulospora morrowiae</name>
    <dbReference type="NCBI Taxonomy" id="94023"/>
    <lineage>
        <taxon>Eukaryota</taxon>
        <taxon>Fungi</taxon>
        <taxon>Fungi incertae sedis</taxon>
        <taxon>Mucoromycota</taxon>
        <taxon>Glomeromycotina</taxon>
        <taxon>Glomeromycetes</taxon>
        <taxon>Diversisporales</taxon>
        <taxon>Acaulosporaceae</taxon>
        <taxon>Acaulospora</taxon>
    </lineage>
</organism>
<reference evidence="1" key="1">
    <citation type="submission" date="2021-06" db="EMBL/GenBank/DDBJ databases">
        <authorList>
            <person name="Kallberg Y."/>
            <person name="Tangrot J."/>
            <person name="Rosling A."/>
        </authorList>
    </citation>
    <scope>NUCLEOTIDE SEQUENCE</scope>
    <source>
        <strain evidence="1">CL551</strain>
    </source>
</reference>
<comment type="caution">
    <text evidence="1">The sequence shown here is derived from an EMBL/GenBank/DDBJ whole genome shotgun (WGS) entry which is preliminary data.</text>
</comment>
<evidence type="ECO:0000313" key="1">
    <source>
        <dbReference type="EMBL" id="CAG8602780.1"/>
    </source>
</evidence>
<dbReference type="Proteomes" id="UP000789342">
    <property type="component" value="Unassembled WGS sequence"/>
</dbReference>
<proteinExistence type="predicted"/>
<gene>
    <name evidence="1" type="ORF">AMORRO_LOCUS7856</name>
</gene>